<evidence type="ECO:0000313" key="3">
    <source>
        <dbReference type="Proteomes" id="UP000737171"/>
    </source>
</evidence>
<evidence type="ECO:0000259" key="1">
    <source>
        <dbReference type="Pfam" id="PF01575"/>
    </source>
</evidence>
<dbReference type="SUPFAM" id="SSF54637">
    <property type="entry name" value="Thioesterase/thiol ester dehydrase-isomerase"/>
    <property type="match status" value="1"/>
</dbReference>
<keyword evidence="3" id="KW-1185">Reference proteome</keyword>
<name>A0ABX2EGF3_9BURK</name>
<feature type="domain" description="MaoC-like" evidence="1">
    <location>
        <begin position="9"/>
        <end position="102"/>
    </location>
</feature>
<dbReference type="Gene3D" id="3.10.129.10">
    <property type="entry name" value="Hotdog Thioesterase"/>
    <property type="match status" value="1"/>
</dbReference>
<sequence>MLFYEDMNPGESLVSPPQAIDRDELIHFARRWDPMPFHIDDEAGVEAFGSITAPGLYMLAVKQRLVHGLPQRQAVIASLGYDEVRFLAPLRPGDSVVLKLEWLSRRLSSSKPDRGIVTIRFSLINQTGVTVMTHLDTVLVRLRHPLQNGTP</sequence>
<reference evidence="2 3" key="1">
    <citation type="submission" date="2020-05" db="EMBL/GenBank/DDBJ databases">
        <title>Aquincola sp. isolate from soil.</title>
        <authorList>
            <person name="Han J."/>
            <person name="Kim D.-U."/>
        </authorList>
    </citation>
    <scope>NUCLEOTIDE SEQUENCE [LARGE SCALE GENOMIC DNA]</scope>
    <source>
        <strain evidence="2 3">S2</strain>
    </source>
</reference>
<dbReference type="RefSeq" id="WP_173122805.1">
    <property type="nucleotide sequence ID" value="NZ_JABRWJ010000003.1"/>
</dbReference>
<dbReference type="InterPro" id="IPR029069">
    <property type="entry name" value="HotDog_dom_sf"/>
</dbReference>
<dbReference type="Pfam" id="PF01575">
    <property type="entry name" value="MaoC_dehydratas"/>
    <property type="match status" value="1"/>
</dbReference>
<dbReference type="EMBL" id="JABRWJ010000003">
    <property type="protein sequence ID" value="NRF67712.1"/>
    <property type="molecule type" value="Genomic_DNA"/>
</dbReference>
<proteinExistence type="predicted"/>
<evidence type="ECO:0000313" key="2">
    <source>
        <dbReference type="EMBL" id="NRF67712.1"/>
    </source>
</evidence>
<dbReference type="PANTHER" id="PTHR43664:SF1">
    <property type="entry name" value="BETA-METHYLMALYL-COA DEHYDRATASE"/>
    <property type="match status" value="1"/>
</dbReference>
<accession>A0ABX2EGF3</accession>
<dbReference type="PANTHER" id="PTHR43664">
    <property type="entry name" value="MONOAMINE OXIDASE-RELATED"/>
    <property type="match status" value="1"/>
</dbReference>
<dbReference type="Proteomes" id="UP000737171">
    <property type="component" value="Unassembled WGS sequence"/>
</dbReference>
<protein>
    <submittedName>
        <fullName evidence="2">Acyl dehydratase</fullName>
    </submittedName>
</protein>
<dbReference type="InterPro" id="IPR002539">
    <property type="entry name" value="MaoC-like_dom"/>
</dbReference>
<gene>
    <name evidence="2" type="ORF">HLB44_12015</name>
</gene>
<comment type="caution">
    <text evidence="2">The sequence shown here is derived from an EMBL/GenBank/DDBJ whole genome shotgun (WGS) entry which is preliminary data.</text>
</comment>
<organism evidence="2 3">
    <name type="scientific">Pseudaquabacterium terrae</name>
    <dbReference type="NCBI Taxonomy" id="2732868"/>
    <lineage>
        <taxon>Bacteria</taxon>
        <taxon>Pseudomonadati</taxon>
        <taxon>Pseudomonadota</taxon>
        <taxon>Betaproteobacteria</taxon>
        <taxon>Burkholderiales</taxon>
        <taxon>Sphaerotilaceae</taxon>
        <taxon>Pseudaquabacterium</taxon>
    </lineage>
</organism>
<dbReference type="InterPro" id="IPR052342">
    <property type="entry name" value="MCH/BMMD"/>
</dbReference>